<dbReference type="Proteomes" id="UP000243847">
    <property type="component" value="Chromosome sequence1"/>
</dbReference>
<evidence type="ECO:0000256" key="2">
    <source>
        <dbReference type="ARBA" id="ARBA00022857"/>
    </source>
</evidence>
<dbReference type="Gene3D" id="1.10.3730.10">
    <property type="entry name" value="ProC C-terminal domain-like"/>
    <property type="match status" value="1"/>
</dbReference>
<dbReference type="InterPro" id="IPR029036">
    <property type="entry name" value="P5CR_dimer"/>
</dbReference>
<evidence type="ECO:0000256" key="6">
    <source>
        <dbReference type="NCBIfam" id="TIGR00112"/>
    </source>
</evidence>
<protein>
    <recommendedName>
        <fullName evidence="5 6">Pyrroline-5-carboxylate reductase</fullName>
        <shortName evidence="5">P5C reductase</shortName>
        <shortName evidence="5">P5CR</shortName>
        <ecNumber evidence="5 6">1.5.1.2</ecNumber>
    </recommendedName>
    <alternativeName>
        <fullName evidence="5">PCA reductase</fullName>
    </alternativeName>
</protein>
<dbReference type="FunFam" id="1.10.3730.10:FF:000001">
    <property type="entry name" value="Pyrroline-5-carboxylate reductase"/>
    <property type="match status" value="1"/>
</dbReference>
<feature type="domain" description="Pyrroline-5-carboxylate reductase dimerisation" evidence="10">
    <location>
        <begin position="175"/>
        <end position="279"/>
    </location>
</feature>
<feature type="binding site" evidence="7">
    <location>
        <begin position="15"/>
        <end position="20"/>
    </location>
    <ligand>
        <name>NADP(+)</name>
        <dbReference type="ChEBI" id="CHEBI:58349"/>
    </ligand>
</feature>
<dbReference type="EC" id="1.5.1.2" evidence="5 6"/>
<dbReference type="HAMAP" id="MF_01925">
    <property type="entry name" value="P5C_reductase"/>
    <property type="match status" value="1"/>
</dbReference>
<reference evidence="11 12" key="1">
    <citation type="journal article" date="2016" name="Genome Announc.">
        <title>Complete Genome Sequence of Aurantimicrobium minutum Type Strain KNCT, a Planktonic Ultramicrobacterium Isolated from River Water.</title>
        <authorList>
            <person name="Nakai R."/>
            <person name="Fujisawa T."/>
            <person name="Nakamura Y."/>
            <person name="Nishide H."/>
            <person name="Uchiyama I."/>
            <person name="Baba T."/>
            <person name="Toyoda A."/>
            <person name="Fujiyama A."/>
            <person name="Naganuma T."/>
            <person name="Niki H."/>
        </authorList>
    </citation>
    <scope>NUCLEOTIDE SEQUENCE [LARGE SCALE GENOMIC DNA]</scope>
    <source>
        <strain evidence="11 12">KNC</strain>
    </source>
</reference>
<dbReference type="GO" id="GO:0004735">
    <property type="term" value="F:pyrroline-5-carboxylate reductase activity"/>
    <property type="evidence" value="ECO:0007669"/>
    <property type="project" value="UniProtKB-UniRule"/>
</dbReference>
<comment type="subcellular location">
    <subcellularLocation>
        <location evidence="5">Cytoplasm</location>
    </subcellularLocation>
</comment>
<dbReference type="Pfam" id="PF14748">
    <property type="entry name" value="P5CR_dimer"/>
    <property type="match status" value="1"/>
</dbReference>
<comment type="pathway">
    <text evidence="5 8">Amino-acid biosynthesis; L-proline biosynthesis; L-proline from L-glutamate 5-semialdehyde: step 1/1.</text>
</comment>
<dbReference type="InterPro" id="IPR008927">
    <property type="entry name" value="6-PGluconate_DH-like_C_sf"/>
</dbReference>
<evidence type="ECO:0000256" key="8">
    <source>
        <dbReference type="RuleBase" id="RU003903"/>
    </source>
</evidence>
<dbReference type="Pfam" id="PF03807">
    <property type="entry name" value="F420_oxidored"/>
    <property type="match status" value="1"/>
</dbReference>
<keyword evidence="2 5" id="KW-0521">NADP</keyword>
<feature type="binding site" evidence="7">
    <location>
        <position position="70"/>
    </location>
    <ligand>
        <name>NADPH</name>
        <dbReference type="ChEBI" id="CHEBI:57783"/>
    </ligand>
</feature>
<dbReference type="PANTHER" id="PTHR11645">
    <property type="entry name" value="PYRROLINE-5-CARBOXYLATE REDUCTASE"/>
    <property type="match status" value="1"/>
</dbReference>
<sequence length="283" mass="29456">MSENTQVTLPTIAMLGAGSMARAILAGLLAPHVSVEGAVRVTNRSADNAASFDNEPRVQAWATATNPEANLEAVRGAAIVLVAVKPAMVPDLLDEISPALAEGAIVVSVAAGVTTATMEAHLPEHVSVIRTMPNTPSKIGLGVTGITAGKRSTPAQLDLICGMFSTVGEVIVLPENMIDALGSISGSGPAYVFYFIEQLTKVAITHGFSAEQAQKMVQGTFRGAVELLAQSGEEPQELRRQVTSPKGSTERAIAVFDDANIEAILLKGTQAAIARSEEMARGE</sequence>
<dbReference type="KEGG" id="amin:AUMI_114630"/>
<dbReference type="InterPro" id="IPR028939">
    <property type="entry name" value="P5C_Rdtase_cat_N"/>
</dbReference>
<evidence type="ECO:0000256" key="3">
    <source>
        <dbReference type="ARBA" id="ARBA00023002"/>
    </source>
</evidence>
<comment type="function">
    <text evidence="4 5">Catalyzes the reduction of 1-pyrroline-5-carboxylate (PCA) to L-proline.</text>
</comment>
<evidence type="ECO:0000313" key="12">
    <source>
        <dbReference type="Proteomes" id="UP000243847"/>
    </source>
</evidence>
<keyword evidence="3 5" id="KW-0560">Oxidoreductase</keyword>
<dbReference type="AlphaFoldDB" id="A0A173LYG2"/>
<evidence type="ECO:0000256" key="5">
    <source>
        <dbReference type="HAMAP-Rule" id="MF_01925"/>
    </source>
</evidence>
<comment type="similarity">
    <text evidence="1 5 8">Belongs to the pyrroline-5-carboxylate reductase family.</text>
</comment>
<dbReference type="GeneID" id="80452656"/>
<comment type="catalytic activity">
    <reaction evidence="5 8">
        <text>L-proline + NADP(+) = (S)-1-pyrroline-5-carboxylate + NADPH + 2 H(+)</text>
        <dbReference type="Rhea" id="RHEA:14109"/>
        <dbReference type="ChEBI" id="CHEBI:15378"/>
        <dbReference type="ChEBI" id="CHEBI:17388"/>
        <dbReference type="ChEBI" id="CHEBI:57783"/>
        <dbReference type="ChEBI" id="CHEBI:58349"/>
        <dbReference type="ChEBI" id="CHEBI:60039"/>
        <dbReference type="EC" id="1.5.1.2"/>
    </reaction>
</comment>
<accession>A0A173LYG2</accession>
<organism evidence="11 12">
    <name type="scientific">Aurantimicrobium minutum</name>
    <dbReference type="NCBI Taxonomy" id="708131"/>
    <lineage>
        <taxon>Bacteria</taxon>
        <taxon>Bacillati</taxon>
        <taxon>Actinomycetota</taxon>
        <taxon>Actinomycetes</taxon>
        <taxon>Micrococcales</taxon>
        <taxon>Microbacteriaceae</taxon>
        <taxon>Aurantimicrobium</taxon>
    </lineage>
</organism>
<feature type="domain" description="Pyrroline-5-carboxylate reductase catalytic N-terminal" evidence="9">
    <location>
        <begin position="11"/>
        <end position="112"/>
    </location>
</feature>
<gene>
    <name evidence="5" type="primary">proC</name>
    <name evidence="11" type="ORF">AUMI_114630</name>
</gene>
<dbReference type="SUPFAM" id="SSF48179">
    <property type="entry name" value="6-phosphogluconate dehydrogenase C-terminal domain-like"/>
    <property type="match status" value="1"/>
</dbReference>
<dbReference type="RefSeq" id="WP_342411385.1">
    <property type="nucleotide sequence ID" value="NZ_AP017457.1"/>
</dbReference>
<evidence type="ECO:0000256" key="1">
    <source>
        <dbReference type="ARBA" id="ARBA00005525"/>
    </source>
</evidence>
<proteinExistence type="inferred from homology"/>
<dbReference type="PANTHER" id="PTHR11645:SF0">
    <property type="entry name" value="PYRROLINE-5-CARBOXYLATE REDUCTASE 3"/>
    <property type="match status" value="1"/>
</dbReference>
<evidence type="ECO:0000256" key="7">
    <source>
        <dbReference type="PIRSR" id="PIRSR000193-1"/>
    </source>
</evidence>
<keyword evidence="5" id="KW-0963">Cytoplasm</keyword>
<evidence type="ECO:0000259" key="10">
    <source>
        <dbReference type="Pfam" id="PF14748"/>
    </source>
</evidence>
<feature type="binding site" evidence="7">
    <location>
        <begin position="83"/>
        <end position="86"/>
    </location>
    <ligand>
        <name>NADP(+)</name>
        <dbReference type="ChEBI" id="CHEBI:58349"/>
    </ligand>
</feature>
<dbReference type="UniPathway" id="UPA00098">
    <property type="reaction ID" value="UER00361"/>
</dbReference>
<name>A0A173LYG2_9MICO</name>
<evidence type="ECO:0000259" key="9">
    <source>
        <dbReference type="Pfam" id="PF03807"/>
    </source>
</evidence>
<evidence type="ECO:0000313" key="11">
    <source>
        <dbReference type="EMBL" id="BAV00006.1"/>
    </source>
</evidence>
<dbReference type="GO" id="GO:0005737">
    <property type="term" value="C:cytoplasm"/>
    <property type="evidence" value="ECO:0007669"/>
    <property type="project" value="UniProtKB-SubCell"/>
</dbReference>
<dbReference type="PIRSF" id="PIRSF000193">
    <property type="entry name" value="Pyrrol-5-carb_rd"/>
    <property type="match status" value="1"/>
</dbReference>
<keyword evidence="5 8" id="KW-0028">Amino-acid biosynthesis</keyword>
<dbReference type="PROSITE" id="PS00521">
    <property type="entry name" value="P5CR"/>
    <property type="match status" value="1"/>
</dbReference>
<dbReference type="InterPro" id="IPR036291">
    <property type="entry name" value="NAD(P)-bd_dom_sf"/>
</dbReference>
<comment type="catalytic activity">
    <reaction evidence="5">
        <text>L-proline + NAD(+) = (S)-1-pyrroline-5-carboxylate + NADH + 2 H(+)</text>
        <dbReference type="Rhea" id="RHEA:14105"/>
        <dbReference type="ChEBI" id="CHEBI:15378"/>
        <dbReference type="ChEBI" id="CHEBI:17388"/>
        <dbReference type="ChEBI" id="CHEBI:57540"/>
        <dbReference type="ChEBI" id="CHEBI:57945"/>
        <dbReference type="ChEBI" id="CHEBI:60039"/>
        <dbReference type="EC" id="1.5.1.2"/>
    </reaction>
</comment>
<dbReference type="Gene3D" id="3.40.50.720">
    <property type="entry name" value="NAD(P)-binding Rossmann-like Domain"/>
    <property type="match status" value="1"/>
</dbReference>
<dbReference type="GO" id="GO:0055129">
    <property type="term" value="P:L-proline biosynthetic process"/>
    <property type="evidence" value="ECO:0007669"/>
    <property type="project" value="UniProtKB-UniRule"/>
</dbReference>
<dbReference type="InterPro" id="IPR000304">
    <property type="entry name" value="Pyrroline-COOH_reductase"/>
</dbReference>
<dbReference type="SUPFAM" id="SSF51735">
    <property type="entry name" value="NAD(P)-binding Rossmann-fold domains"/>
    <property type="match status" value="1"/>
</dbReference>
<dbReference type="EMBL" id="AP017457">
    <property type="protein sequence ID" value="BAV00006.1"/>
    <property type="molecule type" value="Genomic_DNA"/>
</dbReference>
<dbReference type="NCBIfam" id="TIGR00112">
    <property type="entry name" value="proC"/>
    <property type="match status" value="1"/>
</dbReference>
<keyword evidence="5 8" id="KW-0641">Proline biosynthesis</keyword>
<evidence type="ECO:0000256" key="4">
    <source>
        <dbReference type="ARBA" id="ARBA00058118"/>
    </source>
</evidence>
<dbReference type="InterPro" id="IPR053790">
    <property type="entry name" value="P5CR-like_CS"/>
</dbReference>